<dbReference type="STRING" id="1122125.GCA_000423185_04215"/>
<dbReference type="GO" id="GO:0005886">
    <property type="term" value="C:plasma membrane"/>
    <property type="evidence" value="ECO:0007669"/>
    <property type="project" value="UniProtKB-SubCell"/>
</dbReference>
<gene>
    <name evidence="9" type="ORF">BWR60_33970</name>
</gene>
<dbReference type="Pfam" id="PF00528">
    <property type="entry name" value="BPD_transp_1"/>
    <property type="match status" value="1"/>
</dbReference>
<evidence type="ECO:0000313" key="9">
    <source>
        <dbReference type="EMBL" id="OWJ57635.1"/>
    </source>
</evidence>
<evidence type="ECO:0000256" key="3">
    <source>
        <dbReference type="ARBA" id="ARBA00022475"/>
    </source>
</evidence>
<comment type="subcellular location">
    <subcellularLocation>
        <location evidence="1 7">Cell membrane</location>
        <topology evidence="1 7">Multi-pass membrane protein</topology>
    </subcellularLocation>
</comment>
<accession>A0A211YX74</accession>
<evidence type="ECO:0000256" key="1">
    <source>
        <dbReference type="ARBA" id="ARBA00004651"/>
    </source>
</evidence>
<keyword evidence="4 7" id="KW-0812">Transmembrane</keyword>
<feature type="domain" description="ABC transmembrane type-1" evidence="8">
    <location>
        <begin position="72"/>
        <end position="286"/>
    </location>
</feature>
<feature type="transmembrane region" description="Helical" evidence="7">
    <location>
        <begin position="268"/>
        <end position="287"/>
    </location>
</feature>
<proteinExistence type="inferred from homology"/>
<dbReference type="AlphaFoldDB" id="A0A211YX74"/>
<feature type="transmembrane region" description="Helical" evidence="7">
    <location>
        <begin position="76"/>
        <end position="97"/>
    </location>
</feature>
<feature type="transmembrane region" description="Helical" evidence="7">
    <location>
        <begin position="12"/>
        <end position="34"/>
    </location>
</feature>
<dbReference type="GO" id="GO:0055085">
    <property type="term" value="P:transmembrane transport"/>
    <property type="evidence" value="ECO:0007669"/>
    <property type="project" value="InterPro"/>
</dbReference>
<dbReference type="SUPFAM" id="SSF161098">
    <property type="entry name" value="MetI-like"/>
    <property type="match status" value="1"/>
</dbReference>
<dbReference type="Gene3D" id="1.10.3720.10">
    <property type="entry name" value="MetI-like"/>
    <property type="match status" value="1"/>
</dbReference>
<name>A0A211YX74_9PROT</name>
<comment type="similarity">
    <text evidence="7">Belongs to the binding-protein-dependent transport system permease family.</text>
</comment>
<evidence type="ECO:0000256" key="5">
    <source>
        <dbReference type="ARBA" id="ARBA00022989"/>
    </source>
</evidence>
<dbReference type="CDD" id="cd06261">
    <property type="entry name" value="TM_PBP2"/>
    <property type="match status" value="1"/>
</dbReference>
<keyword evidence="10" id="KW-1185">Reference proteome</keyword>
<feature type="transmembrane region" description="Helical" evidence="7">
    <location>
        <begin position="109"/>
        <end position="130"/>
    </location>
</feature>
<evidence type="ECO:0000256" key="7">
    <source>
        <dbReference type="RuleBase" id="RU363032"/>
    </source>
</evidence>
<dbReference type="PANTHER" id="PTHR43005">
    <property type="entry name" value="BLR7065 PROTEIN"/>
    <property type="match status" value="1"/>
</dbReference>
<feature type="transmembrane region" description="Helical" evidence="7">
    <location>
        <begin position="150"/>
        <end position="181"/>
    </location>
</feature>
<comment type="caution">
    <text evidence="9">The sequence shown here is derived from an EMBL/GenBank/DDBJ whole genome shotgun (WGS) entry which is preliminary data.</text>
</comment>
<organism evidence="9 10">
    <name type="scientific">Inquilinus limosus</name>
    <dbReference type="NCBI Taxonomy" id="171674"/>
    <lineage>
        <taxon>Bacteria</taxon>
        <taxon>Pseudomonadati</taxon>
        <taxon>Pseudomonadota</taxon>
        <taxon>Alphaproteobacteria</taxon>
        <taxon>Rhodospirillales</taxon>
        <taxon>Rhodospirillaceae</taxon>
        <taxon>Inquilinus</taxon>
    </lineage>
</organism>
<keyword evidence="3" id="KW-1003">Cell membrane</keyword>
<dbReference type="InterPro" id="IPR035906">
    <property type="entry name" value="MetI-like_sf"/>
</dbReference>
<evidence type="ECO:0000259" key="8">
    <source>
        <dbReference type="PROSITE" id="PS50928"/>
    </source>
</evidence>
<dbReference type="InterPro" id="IPR000515">
    <property type="entry name" value="MetI-like"/>
</dbReference>
<dbReference type="RefSeq" id="WP_088157432.1">
    <property type="nucleotide sequence ID" value="NZ_NHON01000145.1"/>
</dbReference>
<keyword evidence="5 7" id="KW-1133">Transmembrane helix</keyword>
<evidence type="ECO:0000313" key="10">
    <source>
        <dbReference type="Proteomes" id="UP000196655"/>
    </source>
</evidence>
<keyword evidence="2 7" id="KW-0813">Transport</keyword>
<dbReference type="OrthoDB" id="9801818at2"/>
<reference evidence="10" key="1">
    <citation type="submission" date="2017-05" db="EMBL/GenBank/DDBJ databases">
        <authorList>
            <person name="Macchi M."/>
            <person name="Festa S."/>
            <person name="Coppotelli B.M."/>
            <person name="Morelli I.S."/>
        </authorList>
    </citation>
    <scope>NUCLEOTIDE SEQUENCE [LARGE SCALE GENOMIC DNA]</scope>
    <source>
        <strain evidence="10">I</strain>
    </source>
</reference>
<evidence type="ECO:0000256" key="6">
    <source>
        <dbReference type="ARBA" id="ARBA00023136"/>
    </source>
</evidence>
<dbReference type="PANTHER" id="PTHR43005:SF1">
    <property type="entry name" value="SPERMIDINE_PUTRESCINE TRANSPORT SYSTEM PERMEASE PROTEIN"/>
    <property type="match status" value="1"/>
</dbReference>
<evidence type="ECO:0000256" key="2">
    <source>
        <dbReference type="ARBA" id="ARBA00022448"/>
    </source>
</evidence>
<dbReference type="Proteomes" id="UP000196655">
    <property type="component" value="Unassembled WGS sequence"/>
</dbReference>
<feature type="transmembrane region" description="Helical" evidence="7">
    <location>
        <begin position="217"/>
        <end position="239"/>
    </location>
</feature>
<sequence>MSAPLAVRLPGLTPILLILPSFLLAAFIIAYPVWDLLTVASHQVNRFGQLRDFTGLANLDNVLADPLFTEILGRTVLWTAAVVAGTVLVSVPVALILNTEFYGRGLARVIVMLPWSVSLTMMAIVWRWALNGESGLLNLTLQDLGITDHNVIWLASAATAFPIQILIGILVSVPFTVTIFLGGLSSIPSDIYEAASTDGATSWQRFRTLTLPLMRPFINMAVVLNIIYVFNSFPIIWVLTSGGPSDSTQILVTYLYKLAFSLGKMGEAASISLIMFAILLVFTLIYLRMAMRSERNG</sequence>
<evidence type="ECO:0000256" key="4">
    <source>
        <dbReference type="ARBA" id="ARBA00022692"/>
    </source>
</evidence>
<dbReference type="PROSITE" id="PS50928">
    <property type="entry name" value="ABC_TM1"/>
    <property type="match status" value="1"/>
</dbReference>
<dbReference type="EMBL" id="NHON01000145">
    <property type="protein sequence ID" value="OWJ57635.1"/>
    <property type="molecule type" value="Genomic_DNA"/>
</dbReference>
<keyword evidence="6 7" id="KW-0472">Membrane</keyword>
<protein>
    <submittedName>
        <fullName evidence="9">ABC transporter permease</fullName>
    </submittedName>
</protein>